<gene>
    <name evidence="1" type="ORF">P8625_05665</name>
</gene>
<evidence type="ECO:0008006" key="3">
    <source>
        <dbReference type="Google" id="ProtNLM"/>
    </source>
</evidence>
<accession>A0ABY8L5F2</accession>
<sequence>MRHLFKIYLLFIVSISISAQESEEAKVVLGNYIFTSSFQTNEETNFYGKPINNQTTIHEAGSIVNVLENKGDSVIVQYYRKRKISNPNETQKNEANTFNMIYYKDANTLKYYKIKKEDFIKVASPYYAWYKGATAGIYSVPFKLRFNNFDFEQNLNIGMSIGVQYRINKKIDDRWIIEPNVGIGLAKINLNSKNSSVDNERTASAFSISTGLILRFNTAINAGVFVGWDLLSNSDSDANWIHDKKPWLGLGINIGFNISEGKKSKEKN</sequence>
<evidence type="ECO:0000313" key="2">
    <source>
        <dbReference type="Proteomes" id="UP001232001"/>
    </source>
</evidence>
<dbReference type="Proteomes" id="UP001232001">
    <property type="component" value="Chromosome"/>
</dbReference>
<reference evidence="1 2" key="1">
    <citation type="submission" date="2023-04" db="EMBL/GenBank/DDBJ databases">
        <title>Tenacibaculum tangerinum sp. nov., isolated from sea tidal flat of South Korea.</title>
        <authorList>
            <person name="Lee S.H."/>
            <person name="Kim J.-J."/>
        </authorList>
    </citation>
    <scope>NUCLEOTIDE SEQUENCE [LARGE SCALE GENOMIC DNA]</scope>
    <source>
        <strain evidence="1 2">GRR-S3-23</strain>
    </source>
</reference>
<protein>
    <recommendedName>
        <fullName evidence="3">DUF3575 domain-containing protein</fullName>
    </recommendedName>
</protein>
<organism evidence="1 2">
    <name type="scientific">Tenacibaculum tangerinum</name>
    <dbReference type="NCBI Taxonomy" id="3038772"/>
    <lineage>
        <taxon>Bacteria</taxon>
        <taxon>Pseudomonadati</taxon>
        <taxon>Bacteroidota</taxon>
        <taxon>Flavobacteriia</taxon>
        <taxon>Flavobacteriales</taxon>
        <taxon>Flavobacteriaceae</taxon>
        <taxon>Tenacibaculum</taxon>
    </lineage>
</organism>
<evidence type="ECO:0000313" key="1">
    <source>
        <dbReference type="EMBL" id="WGH76646.1"/>
    </source>
</evidence>
<keyword evidence="2" id="KW-1185">Reference proteome</keyword>
<name>A0ABY8L5F2_9FLAO</name>
<dbReference type="EMBL" id="CP122539">
    <property type="protein sequence ID" value="WGH76646.1"/>
    <property type="molecule type" value="Genomic_DNA"/>
</dbReference>
<dbReference type="RefSeq" id="WP_279652509.1">
    <property type="nucleotide sequence ID" value="NZ_CP122539.1"/>
</dbReference>
<proteinExistence type="predicted"/>